<name>A0A1G6I8T2_9MICO</name>
<organism evidence="1 2">
    <name type="scientific">Microbacterium enclense</name>
    <dbReference type="NCBI Taxonomy" id="993073"/>
    <lineage>
        <taxon>Bacteria</taxon>
        <taxon>Bacillati</taxon>
        <taxon>Actinomycetota</taxon>
        <taxon>Actinomycetes</taxon>
        <taxon>Micrococcales</taxon>
        <taxon>Microbacteriaceae</taxon>
        <taxon>Microbacterium</taxon>
    </lineage>
</organism>
<accession>A0A1G6I8T2</accession>
<evidence type="ECO:0000313" key="2">
    <source>
        <dbReference type="Proteomes" id="UP000183203"/>
    </source>
</evidence>
<dbReference type="EMBL" id="FMYG01000003">
    <property type="protein sequence ID" value="SDC02959.1"/>
    <property type="molecule type" value="Genomic_DNA"/>
</dbReference>
<dbReference type="AlphaFoldDB" id="A0A1G6I8T2"/>
<protein>
    <submittedName>
        <fullName evidence="1">Uncharacterized protein</fullName>
    </submittedName>
</protein>
<reference evidence="1 2" key="1">
    <citation type="submission" date="2016-09" db="EMBL/GenBank/DDBJ databases">
        <authorList>
            <person name="Capua I."/>
            <person name="De Benedictis P."/>
            <person name="Joannis T."/>
            <person name="Lombin L.H."/>
            <person name="Cattoli G."/>
        </authorList>
    </citation>
    <scope>NUCLEOTIDE SEQUENCE [LARGE SCALE GENOMIC DNA]</scope>
    <source>
        <strain evidence="1 2">NIO-1002</strain>
    </source>
</reference>
<dbReference type="STRING" id="993073.AS029_05890"/>
<proteinExistence type="predicted"/>
<sequence>MEADADRFLLMRFGVLWRLERGFDDCFPLSPAEGVDVEASGSGYTVRAGTGIVEILSKRQAIRFSHVAGESLAAVSARLMT</sequence>
<gene>
    <name evidence="1" type="ORF">SAMN05216418_1434</name>
</gene>
<evidence type="ECO:0000313" key="1">
    <source>
        <dbReference type="EMBL" id="SDC02959.1"/>
    </source>
</evidence>
<dbReference type="Proteomes" id="UP000183203">
    <property type="component" value="Unassembled WGS sequence"/>
</dbReference>